<dbReference type="OrthoDB" id="6419888at2759"/>
<dbReference type="EMBL" id="VSRR010007450">
    <property type="protein sequence ID" value="MPC46917.1"/>
    <property type="molecule type" value="Genomic_DNA"/>
</dbReference>
<evidence type="ECO:0000313" key="2">
    <source>
        <dbReference type="EMBL" id="MPC46917.1"/>
    </source>
</evidence>
<comment type="caution">
    <text evidence="2">The sequence shown here is derived from an EMBL/GenBank/DDBJ whole genome shotgun (WGS) entry which is preliminary data.</text>
</comment>
<reference evidence="2 3" key="1">
    <citation type="submission" date="2019-05" db="EMBL/GenBank/DDBJ databases">
        <title>Another draft genome of Portunus trituberculatus and its Hox gene families provides insights of decapod evolution.</title>
        <authorList>
            <person name="Jeong J.-H."/>
            <person name="Song I."/>
            <person name="Kim S."/>
            <person name="Choi T."/>
            <person name="Kim D."/>
            <person name="Ryu S."/>
            <person name="Kim W."/>
        </authorList>
    </citation>
    <scope>NUCLEOTIDE SEQUENCE [LARGE SCALE GENOMIC DNA]</scope>
    <source>
        <tissue evidence="2">Muscle</tissue>
    </source>
</reference>
<gene>
    <name evidence="2" type="ORF">E2C01_040648</name>
</gene>
<evidence type="ECO:0000313" key="3">
    <source>
        <dbReference type="Proteomes" id="UP000324222"/>
    </source>
</evidence>
<name>A0A5B7FNJ4_PORTR</name>
<keyword evidence="3" id="KW-1185">Reference proteome</keyword>
<proteinExistence type="predicted"/>
<feature type="chain" id="PRO_5022755126" evidence="1">
    <location>
        <begin position="26"/>
        <end position="84"/>
    </location>
</feature>
<dbReference type="Proteomes" id="UP000324222">
    <property type="component" value="Unassembled WGS sequence"/>
</dbReference>
<feature type="signal peptide" evidence="1">
    <location>
        <begin position="1"/>
        <end position="25"/>
    </location>
</feature>
<evidence type="ECO:0000256" key="1">
    <source>
        <dbReference type="SAM" id="SignalP"/>
    </source>
</evidence>
<organism evidence="2 3">
    <name type="scientific">Portunus trituberculatus</name>
    <name type="common">Swimming crab</name>
    <name type="synonym">Neptunus trituberculatus</name>
    <dbReference type="NCBI Taxonomy" id="210409"/>
    <lineage>
        <taxon>Eukaryota</taxon>
        <taxon>Metazoa</taxon>
        <taxon>Ecdysozoa</taxon>
        <taxon>Arthropoda</taxon>
        <taxon>Crustacea</taxon>
        <taxon>Multicrustacea</taxon>
        <taxon>Malacostraca</taxon>
        <taxon>Eumalacostraca</taxon>
        <taxon>Eucarida</taxon>
        <taxon>Decapoda</taxon>
        <taxon>Pleocyemata</taxon>
        <taxon>Brachyura</taxon>
        <taxon>Eubrachyura</taxon>
        <taxon>Portunoidea</taxon>
        <taxon>Portunidae</taxon>
        <taxon>Portuninae</taxon>
        <taxon>Portunus</taxon>
    </lineage>
</organism>
<accession>A0A5B7FNJ4</accession>
<keyword evidence="1" id="KW-0732">Signal</keyword>
<protein>
    <submittedName>
        <fullName evidence="2">Uncharacterized protein</fullName>
    </submittedName>
</protein>
<sequence>MASQGAHPACLFLALTLLMTGAATAILCTAILTNYWELITFDREAVEAITARHNNTHTLTWLWEGKVGKVSNPRPLRPLHPYSF</sequence>
<dbReference type="AlphaFoldDB" id="A0A5B7FNJ4"/>